<dbReference type="CDD" id="cd02195">
    <property type="entry name" value="SelD"/>
    <property type="match status" value="1"/>
</dbReference>
<sequence length="302" mass="32545">MGLGDDAAVVIKNGMAIVKTIDVFTPIVDDPYLQGRIAACNSTSDVYAMGISEIIGGLVFLGIPPELPVPVAKKMLQGFQDFCRENDTTIIGGHTILNPWPLIGGSITGVGKEEDILTKAGCKNGDVLILTKPLGNQSAMALSRVTEEFEDLIDIPKEEQKYIFEKTIELMTTSNRIALLHLRDLENELGEKIANAMTDVTGFGILGHSQEMAEQSDVEIEISCLPVIKGTPELASLFGHALCIGKGAETAGGLLISTKPEYKDKLIQKFKENNVYAFEVGKIVNNGVGIAKLSENVEILEI</sequence>
<dbReference type="SUPFAM" id="SSF55326">
    <property type="entry name" value="PurM N-terminal domain-like"/>
    <property type="match status" value="1"/>
</dbReference>
<protein>
    <submittedName>
        <fullName evidence="8">Selenide,water dikinase</fullName>
        <ecNumber evidence="8">2.7.9.3</ecNumber>
    </submittedName>
</protein>
<dbReference type="Proteomes" id="UP000568063">
    <property type="component" value="Unassembled WGS sequence"/>
</dbReference>
<dbReference type="EC" id="2.7.9.3" evidence="8"/>
<dbReference type="InterPro" id="IPR016188">
    <property type="entry name" value="PurM-like_N"/>
</dbReference>
<evidence type="ECO:0000256" key="3">
    <source>
        <dbReference type="ARBA" id="ARBA00022777"/>
    </source>
</evidence>
<name>A0A7J9NJ91_METMI</name>
<dbReference type="Pfam" id="PF02769">
    <property type="entry name" value="AIRS_C"/>
    <property type="match status" value="1"/>
</dbReference>
<dbReference type="PANTHER" id="PTHR10256:SF0">
    <property type="entry name" value="INACTIVE SELENIDE, WATER DIKINASE-LIKE PROTEIN-RELATED"/>
    <property type="match status" value="1"/>
</dbReference>
<reference evidence="11 12" key="1">
    <citation type="submission" date="2020-07" db="EMBL/GenBank/DDBJ databases">
        <title>Genomic Encyclopedia of Type Strains, Phase IV (KMG-V): Genome sequencing to study the core and pangenomes of soil and plant-associated prokaryotes.</title>
        <authorList>
            <person name="Whitman W."/>
        </authorList>
    </citation>
    <scope>NUCLEOTIDE SEQUENCE [LARGE SCALE GENOMIC DNA]</scope>
    <source>
        <strain evidence="8 12">A4</strain>
        <strain evidence="10 13">C9</strain>
        <strain evidence="9 11">S1</strain>
    </source>
</reference>
<keyword evidence="3 8" id="KW-0418">Kinase</keyword>
<gene>
    <name evidence="8" type="ORF">HNP87_000831</name>
    <name evidence="9" type="ORF">HNP89_000863</name>
    <name evidence="10" type="ORF">HNP91_000826</name>
</gene>
<dbReference type="InterPro" id="IPR004536">
    <property type="entry name" value="SPS/SelD"/>
</dbReference>
<evidence type="ECO:0000313" key="10">
    <source>
        <dbReference type="EMBL" id="MBA2860031.1"/>
    </source>
</evidence>
<dbReference type="GO" id="GO:0005737">
    <property type="term" value="C:cytoplasm"/>
    <property type="evidence" value="ECO:0007669"/>
    <property type="project" value="TreeGrafter"/>
</dbReference>
<feature type="domain" description="PurM-like N-terminal" evidence="6">
    <location>
        <begin position="4"/>
        <end position="110"/>
    </location>
</feature>
<keyword evidence="2" id="KW-0547">Nucleotide-binding</keyword>
<evidence type="ECO:0000256" key="5">
    <source>
        <dbReference type="ARBA" id="ARBA00023266"/>
    </source>
</evidence>
<dbReference type="Gene3D" id="3.30.1330.10">
    <property type="entry name" value="PurM-like, N-terminal domain"/>
    <property type="match status" value="1"/>
</dbReference>
<organism evidence="8 12">
    <name type="scientific">Methanococcus maripaludis</name>
    <name type="common">Methanococcus deltae</name>
    <dbReference type="NCBI Taxonomy" id="39152"/>
    <lineage>
        <taxon>Archaea</taxon>
        <taxon>Methanobacteriati</taxon>
        <taxon>Methanobacteriota</taxon>
        <taxon>Methanomada group</taxon>
        <taxon>Methanococci</taxon>
        <taxon>Methanococcales</taxon>
        <taxon>Methanococcaceae</taxon>
        <taxon>Methanococcus</taxon>
    </lineage>
</organism>
<dbReference type="GO" id="GO:0005524">
    <property type="term" value="F:ATP binding"/>
    <property type="evidence" value="ECO:0007669"/>
    <property type="project" value="UniProtKB-KW"/>
</dbReference>
<dbReference type="EMBL" id="JACDUK010000001">
    <property type="protein sequence ID" value="MBA2852926.1"/>
    <property type="molecule type" value="Genomic_DNA"/>
</dbReference>
<dbReference type="PANTHER" id="PTHR10256">
    <property type="entry name" value="SELENIDE, WATER DIKINASE"/>
    <property type="match status" value="1"/>
</dbReference>
<evidence type="ECO:0000313" key="13">
    <source>
        <dbReference type="Proteomes" id="UP000568063"/>
    </source>
</evidence>
<proteinExistence type="predicted"/>
<evidence type="ECO:0000313" key="9">
    <source>
        <dbReference type="EMBL" id="MBA2852926.1"/>
    </source>
</evidence>
<keyword evidence="1 8" id="KW-0808">Transferase</keyword>
<dbReference type="Pfam" id="PF00586">
    <property type="entry name" value="AIRS"/>
    <property type="match status" value="1"/>
</dbReference>
<dbReference type="NCBIfam" id="NF010705">
    <property type="entry name" value="PRK14105.1"/>
    <property type="match status" value="1"/>
</dbReference>
<dbReference type="EMBL" id="JACDUM010000001">
    <property type="protein sequence ID" value="MBA2860031.1"/>
    <property type="molecule type" value="Genomic_DNA"/>
</dbReference>
<evidence type="ECO:0000313" key="8">
    <source>
        <dbReference type="EMBL" id="MBA2840319.1"/>
    </source>
</evidence>
<dbReference type="AlphaFoldDB" id="A0A7J9NJ91"/>
<evidence type="ECO:0000256" key="1">
    <source>
        <dbReference type="ARBA" id="ARBA00022679"/>
    </source>
</evidence>
<evidence type="ECO:0000259" key="6">
    <source>
        <dbReference type="Pfam" id="PF00586"/>
    </source>
</evidence>
<dbReference type="GO" id="GO:0004756">
    <property type="term" value="F:selenide, water dikinase activity"/>
    <property type="evidence" value="ECO:0007669"/>
    <property type="project" value="UniProtKB-EC"/>
</dbReference>
<dbReference type="PIRSF" id="PIRSF036407">
    <property type="entry name" value="Selenphspht_syn"/>
    <property type="match status" value="1"/>
</dbReference>
<accession>A0A7J9NJ91</accession>
<evidence type="ECO:0000313" key="12">
    <source>
        <dbReference type="Proteomes" id="UP000563838"/>
    </source>
</evidence>
<dbReference type="InterPro" id="IPR010918">
    <property type="entry name" value="PurM-like_C_dom"/>
</dbReference>
<feature type="domain" description="PurM-like C-terminal" evidence="7">
    <location>
        <begin position="124"/>
        <end position="288"/>
    </location>
</feature>
<evidence type="ECO:0000256" key="2">
    <source>
        <dbReference type="ARBA" id="ARBA00022741"/>
    </source>
</evidence>
<evidence type="ECO:0000259" key="7">
    <source>
        <dbReference type="Pfam" id="PF02769"/>
    </source>
</evidence>
<comment type="caution">
    <text evidence="8">The sequence shown here is derived from an EMBL/GenBank/DDBJ whole genome shotgun (WGS) entry which is preliminary data.</text>
</comment>
<dbReference type="InterPro" id="IPR036921">
    <property type="entry name" value="PurM-like_N_sf"/>
</dbReference>
<evidence type="ECO:0000313" key="11">
    <source>
        <dbReference type="Proteomes" id="UP000522365"/>
    </source>
</evidence>
<dbReference type="SUPFAM" id="SSF56042">
    <property type="entry name" value="PurM C-terminal domain-like"/>
    <property type="match status" value="1"/>
</dbReference>
<keyword evidence="4" id="KW-0067">ATP-binding</keyword>
<dbReference type="Gene3D" id="3.90.650.10">
    <property type="entry name" value="PurM-like C-terminal domain"/>
    <property type="match status" value="1"/>
</dbReference>
<evidence type="ECO:0000256" key="4">
    <source>
        <dbReference type="ARBA" id="ARBA00022840"/>
    </source>
</evidence>
<keyword evidence="5" id="KW-0711">Selenium</keyword>
<dbReference type="Proteomes" id="UP000563838">
    <property type="component" value="Unassembled WGS sequence"/>
</dbReference>
<dbReference type="EMBL" id="JACDUI010000001">
    <property type="protein sequence ID" value="MBA2840319.1"/>
    <property type="molecule type" value="Genomic_DNA"/>
</dbReference>
<dbReference type="InterPro" id="IPR036676">
    <property type="entry name" value="PurM-like_C_sf"/>
</dbReference>
<dbReference type="GO" id="GO:0016260">
    <property type="term" value="P:selenocysteine biosynthetic process"/>
    <property type="evidence" value="ECO:0007669"/>
    <property type="project" value="TreeGrafter"/>
</dbReference>
<dbReference type="NCBIfam" id="TIGR00476">
    <property type="entry name" value="selD"/>
    <property type="match status" value="1"/>
</dbReference>
<dbReference type="Proteomes" id="UP000522365">
    <property type="component" value="Unassembled WGS sequence"/>
</dbReference>